<evidence type="ECO:0000313" key="2">
    <source>
        <dbReference type="Proteomes" id="UP000536179"/>
    </source>
</evidence>
<dbReference type="EMBL" id="JACHXU010000005">
    <property type="protein sequence ID" value="MBB3206125.1"/>
    <property type="molecule type" value="Genomic_DNA"/>
</dbReference>
<dbReference type="AlphaFoldDB" id="A0A7W5H5P6"/>
<keyword evidence="2" id="KW-1185">Reference proteome</keyword>
<sequence>MNWMPGKNQRSLVQAKVKRTWDASIKLTLC</sequence>
<evidence type="ECO:0000313" key="1">
    <source>
        <dbReference type="EMBL" id="MBB3206125.1"/>
    </source>
</evidence>
<comment type="caution">
    <text evidence="1">The sequence shown here is derived from an EMBL/GenBank/DDBJ whole genome shotgun (WGS) entry which is preliminary data.</text>
</comment>
<name>A0A7W5H5P6_9BACT</name>
<reference evidence="1 2" key="1">
    <citation type="submission" date="2020-08" db="EMBL/GenBank/DDBJ databases">
        <title>Genomic Encyclopedia of Type Strains, Phase III (KMG-III): the genomes of soil and plant-associated and newly described type strains.</title>
        <authorList>
            <person name="Whitman W."/>
        </authorList>
    </citation>
    <scope>NUCLEOTIDE SEQUENCE [LARGE SCALE GENOMIC DNA]</scope>
    <source>
        <strain evidence="1 2">CECT 8075</strain>
    </source>
</reference>
<gene>
    <name evidence="1" type="ORF">FHS27_001933</name>
</gene>
<proteinExistence type="predicted"/>
<dbReference type="Proteomes" id="UP000536179">
    <property type="component" value="Unassembled WGS sequence"/>
</dbReference>
<accession>A0A7W5H5P6</accession>
<organism evidence="1 2">
    <name type="scientific">Aporhodopirellula rubra</name>
    <dbReference type="NCBI Taxonomy" id="980271"/>
    <lineage>
        <taxon>Bacteria</taxon>
        <taxon>Pseudomonadati</taxon>
        <taxon>Planctomycetota</taxon>
        <taxon>Planctomycetia</taxon>
        <taxon>Pirellulales</taxon>
        <taxon>Pirellulaceae</taxon>
        <taxon>Aporhodopirellula</taxon>
    </lineage>
</organism>
<protein>
    <submittedName>
        <fullName evidence="1">Uncharacterized protein</fullName>
    </submittedName>
</protein>